<feature type="signal peptide" evidence="1">
    <location>
        <begin position="1"/>
        <end position="27"/>
    </location>
</feature>
<gene>
    <name evidence="2" type="ORF">H8K55_00250</name>
</gene>
<organism evidence="2 3">
    <name type="scientific">Undibacterium flavidum</name>
    <dbReference type="NCBI Taxonomy" id="2762297"/>
    <lineage>
        <taxon>Bacteria</taxon>
        <taxon>Pseudomonadati</taxon>
        <taxon>Pseudomonadota</taxon>
        <taxon>Betaproteobacteria</taxon>
        <taxon>Burkholderiales</taxon>
        <taxon>Oxalobacteraceae</taxon>
        <taxon>Undibacterium</taxon>
    </lineage>
</organism>
<keyword evidence="3" id="KW-1185">Reference proteome</keyword>
<proteinExistence type="predicted"/>
<feature type="chain" id="PRO_5045714575" description="YXWGXW repeat-containing protein" evidence="1">
    <location>
        <begin position="28"/>
        <end position="148"/>
    </location>
</feature>
<evidence type="ECO:0008006" key="4">
    <source>
        <dbReference type="Google" id="ProtNLM"/>
    </source>
</evidence>
<accession>A0ABR6Y766</accession>
<name>A0ABR6Y766_9BURK</name>
<keyword evidence="1" id="KW-0732">Signal</keyword>
<evidence type="ECO:0000313" key="2">
    <source>
        <dbReference type="EMBL" id="MBC3872002.1"/>
    </source>
</evidence>
<evidence type="ECO:0000256" key="1">
    <source>
        <dbReference type="SAM" id="SignalP"/>
    </source>
</evidence>
<protein>
    <recommendedName>
        <fullName evidence="4">YXWGXW repeat-containing protein</fullName>
    </recommendedName>
</protein>
<dbReference type="Proteomes" id="UP000624279">
    <property type="component" value="Unassembled WGS sequence"/>
</dbReference>
<evidence type="ECO:0000313" key="3">
    <source>
        <dbReference type="Proteomes" id="UP000624279"/>
    </source>
</evidence>
<dbReference type="EMBL" id="JACOGA010000001">
    <property type="protein sequence ID" value="MBC3872002.1"/>
    <property type="molecule type" value="Genomic_DNA"/>
</dbReference>
<sequence length="148" mass="18040">MKTHTLKHSLLGILLFASSAISLQAAAHDRYDYRPSYPSGNVRTYEHIYYPEYRSYYSPHSRTWFWLDGTRWYSGVRLPFGIDMRIGGIPISLNSAIPYYQHQYVETRYAQPIYIIRHRGHHDSRRYREYRERYDEDDRQHGHDHRRW</sequence>
<comment type="caution">
    <text evidence="2">The sequence shown here is derived from an EMBL/GenBank/DDBJ whole genome shotgun (WGS) entry which is preliminary data.</text>
</comment>
<dbReference type="RefSeq" id="WP_186940022.1">
    <property type="nucleotide sequence ID" value="NZ_JACOGA010000001.1"/>
</dbReference>
<reference evidence="2 3" key="1">
    <citation type="submission" date="2020-08" db="EMBL/GenBank/DDBJ databases">
        <title>Novel species isolated from subtropical streams in China.</title>
        <authorList>
            <person name="Lu H."/>
        </authorList>
    </citation>
    <scope>NUCLEOTIDE SEQUENCE [LARGE SCALE GENOMIC DNA]</scope>
    <source>
        <strain evidence="2 3">LX15W</strain>
    </source>
</reference>